<proteinExistence type="predicted"/>
<dbReference type="Gene3D" id="3.30.160.60">
    <property type="entry name" value="Classic Zinc Finger"/>
    <property type="match status" value="1"/>
</dbReference>
<evidence type="ECO:0000256" key="2">
    <source>
        <dbReference type="SAM" id="MobiDB-lite"/>
    </source>
</evidence>
<dbReference type="EMBL" id="AVOT02021537">
    <property type="protein sequence ID" value="MBW0510409.1"/>
    <property type="molecule type" value="Genomic_DNA"/>
</dbReference>
<name>A0A9Q3DW53_9BASI</name>
<dbReference type="PROSITE" id="PS50157">
    <property type="entry name" value="ZINC_FINGER_C2H2_2"/>
    <property type="match status" value="2"/>
</dbReference>
<evidence type="ECO:0000313" key="4">
    <source>
        <dbReference type="EMBL" id="MBW0510409.1"/>
    </source>
</evidence>
<evidence type="ECO:0000313" key="5">
    <source>
        <dbReference type="Proteomes" id="UP000765509"/>
    </source>
</evidence>
<keyword evidence="1" id="KW-0479">Metal-binding</keyword>
<feature type="domain" description="C2H2-type" evidence="3">
    <location>
        <begin position="424"/>
        <end position="452"/>
    </location>
</feature>
<comment type="caution">
    <text evidence="4">The sequence shown here is derived from an EMBL/GenBank/DDBJ whole genome shotgun (WGS) entry which is preliminary data.</text>
</comment>
<dbReference type="InterPro" id="IPR013087">
    <property type="entry name" value="Znf_C2H2_type"/>
</dbReference>
<evidence type="ECO:0000256" key="1">
    <source>
        <dbReference type="PROSITE-ProRule" id="PRU00042"/>
    </source>
</evidence>
<accession>A0A9Q3DW53</accession>
<feature type="compositionally biased region" description="Low complexity" evidence="2">
    <location>
        <begin position="177"/>
        <end position="201"/>
    </location>
</feature>
<keyword evidence="5" id="KW-1185">Reference proteome</keyword>
<dbReference type="OrthoDB" id="2505903at2759"/>
<gene>
    <name evidence="4" type="ORF">O181_050124</name>
</gene>
<feature type="region of interest" description="Disordered" evidence="2">
    <location>
        <begin position="355"/>
        <end position="379"/>
    </location>
</feature>
<dbReference type="SMART" id="SM00355">
    <property type="entry name" value="ZnF_C2H2"/>
    <property type="match status" value="2"/>
</dbReference>
<keyword evidence="1" id="KW-0863">Zinc-finger</keyword>
<dbReference type="Pfam" id="PF00096">
    <property type="entry name" value="zf-C2H2"/>
    <property type="match status" value="1"/>
</dbReference>
<dbReference type="PROSITE" id="PS00028">
    <property type="entry name" value="ZINC_FINGER_C2H2_1"/>
    <property type="match status" value="2"/>
</dbReference>
<sequence length="482" mass="53890">MFDQFSTAQWNDLSFSLKPSFQALQPSDSSNTHLLEPLPNSNNLLIDHHSLLDPQHLLAYELSLSSNLFSTPTSYPSPCPSSTTSQYSSYSPFPSNHSLSIDNHDHFQHSPTPQPQILFHSSVSSNSLYEPLNPQPLITSQNLDNSPLQPSVPLNFKQHSNSLYLFISSPGFNQDCTLRPPSRGSRRGSTSSDSTSSLLLPQPVLTTPATLPHDWFLLEDDESNLQTRKIAEERGRERSRSESAVMDRMTMGCGAIESAYESTDPGEYFYSSMAHQSLPPRKKLVETVERVSGSRNNGLGIQLDESNPHPLICSTFAIPPAHKTPEIKLNDTSVFSGTSQCHLLTSFDLSSPFNSEAEVENPMESINQKRKQAQGGDNQSLGEANLVFRNQASSQSVTFKSGIVQTTRAANNGGRCRRRAPATRLCKHCGANFTRNDRLKYHIDSIHDYKEPKFKCTKPDCLRAFRQRSDLVRHLRHVHHER</sequence>
<feature type="domain" description="C2H2-type" evidence="3">
    <location>
        <begin position="454"/>
        <end position="482"/>
    </location>
</feature>
<dbReference type="GO" id="GO:0008270">
    <property type="term" value="F:zinc ion binding"/>
    <property type="evidence" value="ECO:0007669"/>
    <property type="project" value="UniProtKB-KW"/>
</dbReference>
<organism evidence="4 5">
    <name type="scientific">Austropuccinia psidii MF-1</name>
    <dbReference type="NCBI Taxonomy" id="1389203"/>
    <lineage>
        <taxon>Eukaryota</taxon>
        <taxon>Fungi</taxon>
        <taxon>Dikarya</taxon>
        <taxon>Basidiomycota</taxon>
        <taxon>Pucciniomycotina</taxon>
        <taxon>Pucciniomycetes</taxon>
        <taxon>Pucciniales</taxon>
        <taxon>Sphaerophragmiaceae</taxon>
        <taxon>Austropuccinia</taxon>
    </lineage>
</organism>
<dbReference type="Proteomes" id="UP000765509">
    <property type="component" value="Unassembled WGS sequence"/>
</dbReference>
<feature type="region of interest" description="Disordered" evidence="2">
    <location>
        <begin position="176"/>
        <end position="203"/>
    </location>
</feature>
<keyword evidence="1" id="KW-0862">Zinc</keyword>
<evidence type="ECO:0000259" key="3">
    <source>
        <dbReference type="PROSITE" id="PS50157"/>
    </source>
</evidence>
<dbReference type="AlphaFoldDB" id="A0A9Q3DW53"/>
<protein>
    <recommendedName>
        <fullName evidence="3">C2H2-type domain-containing protein</fullName>
    </recommendedName>
</protein>
<reference evidence="4" key="1">
    <citation type="submission" date="2021-03" db="EMBL/GenBank/DDBJ databases">
        <title>Draft genome sequence of rust myrtle Austropuccinia psidii MF-1, a brazilian biotype.</title>
        <authorList>
            <person name="Quecine M.C."/>
            <person name="Pachon D.M.R."/>
            <person name="Bonatelli M.L."/>
            <person name="Correr F.H."/>
            <person name="Franceschini L.M."/>
            <person name="Leite T.F."/>
            <person name="Margarido G.R.A."/>
            <person name="Almeida C.A."/>
            <person name="Ferrarezi J.A."/>
            <person name="Labate C.A."/>
        </authorList>
    </citation>
    <scope>NUCLEOTIDE SEQUENCE</scope>
    <source>
        <strain evidence="4">MF-1</strain>
    </source>
</reference>